<accession>A0ABZ2L7R6</accession>
<feature type="domain" description="Metallo-beta-lactamase" evidence="5">
    <location>
        <begin position="61"/>
        <end position="276"/>
    </location>
</feature>
<dbReference type="SUPFAM" id="SSF56281">
    <property type="entry name" value="Metallo-hydrolase/oxidoreductase"/>
    <property type="match status" value="1"/>
</dbReference>
<keyword evidence="3" id="KW-0378">Hydrolase</keyword>
<dbReference type="PANTHER" id="PTHR42978">
    <property type="entry name" value="QUORUM-QUENCHING LACTONASE YTNP-RELATED-RELATED"/>
    <property type="match status" value="1"/>
</dbReference>
<sequence length="298" mass="34039">MLRNVIGKIGAVEVCRVLDSTLVGETMQHWFPDFDRELVRPHEHWLCPTHYDPESGHFRMPVHSWVFKMHGKTFLIDTCNGNHKQRPGTGLAEFHMLDTKYLQRLADVGVRPDDVDFVLCTHLHVDHVGWNTMLENGRWVPTFRNARYIMSATEYEAAKAEAVDSTKPVFLRHVFEDSIHPIVEAGLSDLVEDNHEVMPGLRLRPAPGHSPGHVRIELRSTDQIGVFSGDLLHSPVQVPLWQWSSVVCWDRALSTKSRRELLDFCAAENAILLGGHFENPHVGRIRSVQDSFRIDFGF</sequence>
<evidence type="ECO:0000313" key="6">
    <source>
        <dbReference type="EMBL" id="WXB04767.1"/>
    </source>
</evidence>
<dbReference type="SMART" id="SM00849">
    <property type="entry name" value="Lactamase_B"/>
    <property type="match status" value="1"/>
</dbReference>
<keyword evidence="7" id="KW-1185">Reference proteome</keyword>
<evidence type="ECO:0000313" key="7">
    <source>
        <dbReference type="Proteomes" id="UP001374803"/>
    </source>
</evidence>
<evidence type="ECO:0000256" key="3">
    <source>
        <dbReference type="ARBA" id="ARBA00022801"/>
    </source>
</evidence>
<keyword evidence="4" id="KW-0862">Zinc</keyword>
<dbReference type="Pfam" id="PF00753">
    <property type="entry name" value="Lactamase_B"/>
    <property type="match status" value="1"/>
</dbReference>
<dbReference type="Gene3D" id="3.60.15.10">
    <property type="entry name" value="Ribonuclease Z/Hydroxyacylglutathione hydrolase-like"/>
    <property type="match status" value="1"/>
</dbReference>
<dbReference type="PANTHER" id="PTHR42978:SF6">
    <property type="entry name" value="QUORUM-QUENCHING LACTONASE YTNP-RELATED"/>
    <property type="match status" value="1"/>
</dbReference>
<evidence type="ECO:0000256" key="1">
    <source>
        <dbReference type="ARBA" id="ARBA00007749"/>
    </source>
</evidence>
<dbReference type="EMBL" id="CP089983">
    <property type="protein sequence ID" value="WXB04767.1"/>
    <property type="molecule type" value="Genomic_DNA"/>
</dbReference>
<dbReference type="RefSeq" id="WP_394834411.1">
    <property type="nucleotide sequence ID" value="NZ_CP089929.1"/>
</dbReference>
<reference evidence="6" key="1">
    <citation type="submission" date="2021-12" db="EMBL/GenBank/DDBJ databases">
        <title>Discovery of the Pendulisporaceae a myxobacterial family with distinct sporulation behavior and unique specialized metabolism.</title>
        <authorList>
            <person name="Garcia R."/>
            <person name="Popoff A."/>
            <person name="Bader C.D."/>
            <person name="Loehr J."/>
            <person name="Walesch S."/>
            <person name="Walt C."/>
            <person name="Boldt J."/>
            <person name="Bunk B."/>
            <person name="Haeckl F.J.F.P.J."/>
            <person name="Gunesch A.P."/>
            <person name="Birkelbach J."/>
            <person name="Nuebel U."/>
            <person name="Pietschmann T."/>
            <person name="Bach T."/>
            <person name="Mueller R."/>
        </authorList>
    </citation>
    <scope>NUCLEOTIDE SEQUENCE</scope>
    <source>
        <strain evidence="6">MSr11367</strain>
    </source>
</reference>
<proteinExistence type="inferred from homology"/>
<evidence type="ECO:0000259" key="5">
    <source>
        <dbReference type="SMART" id="SM00849"/>
    </source>
</evidence>
<dbReference type="InterPro" id="IPR001279">
    <property type="entry name" value="Metallo-B-lactamas"/>
</dbReference>
<name>A0ABZ2L7R6_9BACT</name>
<protein>
    <submittedName>
        <fullName evidence="6">MBL fold metallo-hydrolase</fullName>
    </submittedName>
</protein>
<comment type="similarity">
    <text evidence="1">Belongs to the metallo-beta-lactamase superfamily.</text>
</comment>
<evidence type="ECO:0000256" key="2">
    <source>
        <dbReference type="ARBA" id="ARBA00022723"/>
    </source>
</evidence>
<dbReference type="CDD" id="cd16277">
    <property type="entry name" value="metallo-hydrolase-like_MBL-fold"/>
    <property type="match status" value="1"/>
</dbReference>
<dbReference type="InterPro" id="IPR036866">
    <property type="entry name" value="RibonucZ/Hydroxyglut_hydro"/>
</dbReference>
<keyword evidence="2" id="KW-0479">Metal-binding</keyword>
<evidence type="ECO:0000256" key="4">
    <source>
        <dbReference type="ARBA" id="ARBA00022833"/>
    </source>
</evidence>
<gene>
    <name evidence="6" type="ORF">LVJ94_48720</name>
</gene>
<dbReference type="Proteomes" id="UP001374803">
    <property type="component" value="Chromosome"/>
</dbReference>
<organism evidence="6 7">
    <name type="scientific">Pendulispora rubella</name>
    <dbReference type="NCBI Taxonomy" id="2741070"/>
    <lineage>
        <taxon>Bacteria</taxon>
        <taxon>Pseudomonadati</taxon>
        <taxon>Myxococcota</taxon>
        <taxon>Myxococcia</taxon>
        <taxon>Myxococcales</taxon>
        <taxon>Sorangiineae</taxon>
        <taxon>Pendulisporaceae</taxon>
        <taxon>Pendulispora</taxon>
    </lineage>
</organism>
<dbReference type="InterPro" id="IPR051013">
    <property type="entry name" value="MBL_superfamily_lactonases"/>
</dbReference>